<proteinExistence type="predicted"/>
<protein>
    <submittedName>
        <fullName evidence="2">Uncharacterized protein</fullName>
    </submittedName>
</protein>
<keyword evidence="1" id="KW-0472">Membrane</keyword>
<evidence type="ECO:0000313" key="3">
    <source>
        <dbReference type="Proteomes" id="UP000236919"/>
    </source>
</evidence>
<evidence type="ECO:0000256" key="1">
    <source>
        <dbReference type="SAM" id="Phobius"/>
    </source>
</evidence>
<organism evidence="2 3">
    <name type="scientific">Bosea psychrotolerans</name>
    <dbReference type="NCBI Taxonomy" id="1871628"/>
    <lineage>
        <taxon>Bacteria</taxon>
        <taxon>Pseudomonadati</taxon>
        <taxon>Pseudomonadota</taxon>
        <taxon>Alphaproteobacteria</taxon>
        <taxon>Hyphomicrobiales</taxon>
        <taxon>Boseaceae</taxon>
        <taxon>Bosea</taxon>
    </lineage>
</organism>
<comment type="caution">
    <text evidence="2">The sequence shown here is derived from an EMBL/GenBank/DDBJ whole genome shotgun (WGS) entry which is preliminary data.</text>
</comment>
<name>A0A2S4MIV4_9HYPH</name>
<dbReference type="AlphaFoldDB" id="A0A2S4MIV4"/>
<keyword evidence="1" id="KW-1133">Transmembrane helix</keyword>
<feature type="transmembrane region" description="Helical" evidence="1">
    <location>
        <begin position="21"/>
        <end position="39"/>
    </location>
</feature>
<dbReference type="EMBL" id="PQFZ01000003">
    <property type="protein sequence ID" value="POR54337.1"/>
    <property type="molecule type" value="Genomic_DNA"/>
</dbReference>
<dbReference type="Proteomes" id="UP000236919">
    <property type="component" value="Unassembled WGS sequence"/>
</dbReference>
<feature type="transmembrane region" description="Helical" evidence="1">
    <location>
        <begin position="45"/>
        <end position="66"/>
    </location>
</feature>
<keyword evidence="3" id="KW-1185">Reference proteome</keyword>
<evidence type="ECO:0000313" key="2">
    <source>
        <dbReference type="EMBL" id="POR54337.1"/>
    </source>
</evidence>
<keyword evidence="1" id="KW-0812">Transmembrane</keyword>
<gene>
    <name evidence="2" type="ORF">CYD53_103441</name>
</gene>
<reference evidence="2 3" key="1">
    <citation type="submission" date="2018-01" db="EMBL/GenBank/DDBJ databases">
        <title>Genomic Encyclopedia of Type Strains, Phase III (KMG-III): the genomes of soil and plant-associated and newly described type strains.</title>
        <authorList>
            <person name="Whitman W."/>
        </authorList>
    </citation>
    <scope>NUCLEOTIDE SEQUENCE [LARGE SCALE GENOMIC DNA]</scope>
    <source>
        <strain evidence="2 3">1131</strain>
    </source>
</reference>
<accession>A0A2S4MIV4</accession>
<sequence length="171" mass="18336">MLASDTQACSSIAFRSNESRWGALIYAGLGGWLVYEAASEGGWKGIIAGIGSGAFFALTILGKVMAGPDRSAHLTFDTEGLAAPEVFARKLPWSAISSYSFDSGGPESSPALYIKVANPELFEPKPRGLLQNWLARRNALTGLRVALGRLDCDYDDIDAAFRRFAPSTLKT</sequence>